<feature type="region of interest" description="Disordered" evidence="10">
    <location>
        <begin position="892"/>
        <end position="950"/>
    </location>
</feature>
<dbReference type="SUPFAM" id="SSF57903">
    <property type="entry name" value="FYVE/PHD zinc finger"/>
    <property type="match status" value="1"/>
</dbReference>
<dbReference type="PROSITE" id="PS50014">
    <property type="entry name" value="BROMODOMAIN_2"/>
    <property type="match status" value="1"/>
</dbReference>
<dbReference type="Gene3D" id="4.10.830.40">
    <property type="match status" value="1"/>
</dbReference>
<keyword evidence="4" id="KW-0862">Zinc</keyword>
<dbReference type="GO" id="GO:0005634">
    <property type="term" value="C:nucleus"/>
    <property type="evidence" value="ECO:0007669"/>
    <property type="project" value="UniProtKB-SubCell"/>
</dbReference>
<feature type="compositionally biased region" description="Polar residues" evidence="10">
    <location>
        <begin position="542"/>
        <end position="555"/>
    </location>
</feature>
<dbReference type="InterPro" id="IPR036427">
    <property type="entry name" value="Bromodomain-like_sf"/>
</dbReference>
<dbReference type="PROSITE" id="PS50119">
    <property type="entry name" value="ZF_BBOX"/>
    <property type="match status" value="2"/>
</dbReference>
<dbReference type="PROSITE" id="PS01359">
    <property type="entry name" value="ZF_PHD_1"/>
    <property type="match status" value="1"/>
</dbReference>
<dbReference type="CDD" id="cd15541">
    <property type="entry name" value="PHD_TIF1_like"/>
    <property type="match status" value="1"/>
</dbReference>
<dbReference type="SMART" id="SM00297">
    <property type="entry name" value="BROMO"/>
    <property type="match status" value="1"/>
</dbReference>
<dbReference type="SMART" id="SM00249">
    <property type="entry name" value="PHD"/>
    <property type="match status" value="1"/>
</dbReference>
<feature type="domain" description="B box-type" evidence="14">
    <location>
        <begin position="288"/>
        <end position="329"/>
    </location>
</feature>
<feature type="compositionally biased region" description="Acidic residues" evidence="10">
    <location>
        <begin position="892"/>
        <end position="903"/>
    </location>
</feature>
<dbReference type="Gene3D" id="3.30.160.60">
    <property type="entry name" value="Classic Zinc Finger"/>
    <property type="match status" value="1"/>
</dbReference>
<dbReference type="InterPro" id="IPR001487">
    <property type="entry name" value="Bromodomain"/>
</dbReference>
<evidence type="ECO:0000259" key="11">
    <source>
        <dbReference type="PROSITE" id="PS50014"/>
    </source>
</evidence>
<dbReference type="Pfam" id="PF00628">
    <property type="entry name" value="PHD"/>
    <property type="match status" value="1"/>
</dbReference>
<feature type="domain" description="RING-type" evidence="13">
    <location>
        <begin position="112"/>
        <end position="138"/>
    </location>
</feature>
<evidence type="ECO:0000313" key="15">
    <source>
        <dbReference type="EMBL" id="CAB3267239.1"/>
    </source>
</evidence>
<feature type="compositionally biased region" description="Low complexity" evidence="10">
    <location>
        <begin position="588"/>
        <end position="603"/>
    </location>
</feature>
<dbReference type="EMBL" id="LR791377">
    <property type="protein sequence ID" value="CAB3267239.1"/>
    <property type="molecule type" value="mRNA"/>
</dbReference>
<feature type="region of interest" description="Disordered" evidence="10">
    <location>
        <begin position="30"/>
        <end position="103"/>
    </location>
</feature>
<dbReference type="SUPFAM" id="SSF57845">
    <property type="entry name" value="B-box zinc-binding domain"/>
    <property type="match status" value="1"/>
</dbReference>
<evidence type="ECO:0000256" key="6">
    <source>
        <dbReference type="ARBA" id="ARBA00023117"/>
    </source>
</evidence>
<organism evidence="15">
    <name type="scientific">Phallusia mammillata</name>
    <dbReference type="NCBI Taxonomy" id="59560"/>
    <lineage>
        <taxon>Eukaryota</taxon>
        <taxon>Metazoa</taxon>
        <taxon>Chordata</taxon>
        <taxon>Tunicata</taxon>
        <taxon>Ascidiacea</taxon>
        <taxon>Phlebobranchia</taxon>
        <taxon>Ascidiidae</taxon>
        <taxon>Phallusia</taxon>
    </lineage>
</organism>
<dbReference type="InterPro" id="IPR001965">
    <property type="entry name" value="Znf_PHD"/>
</dbReference>
<feature type="domain" description="B box-type" evidence="14">
    <location>
        <begin position="227"/>
        <end position="274"/>
    </location>
</feature>
<dbReference type="CDD" id="cd19775">
    <property type="entry name" value="Bbox2_TIF1_C-VI"/>
    <property type="match status" value="1"/>
</dbReference>
<dbReference type="Pfam" id="PF00643">
    <property type="entry name" value="zf-B_box"/>
    <property type="match status" value="1"/>
</dbReference>
<dbReference type="SMART" id="SM00336">
    <property type="entry name" value="BBOX"/>
    <property type="match status" value="2"/>
</dbReference>
<evidence type="ECO:0000256" key="10">
    <source>
        <dbReference type="SAM" id="MobiDB-lite"/>
    </source>
</evidence>
<feature type="domain" description="Bromo" evidence="11">
    <location>
        <begin position="780"/>
        <end position="852"/>
    </location>
</feature>
<evidence type="ECO:0000256" key="9">
    <source>
        <dbReference type="PROSITE-ProRule" id="PRU00035"/>
    </source>
</evidence>
<dbReference type="Gene3D" id="1.20.920.10">
    <property type="entry name" value="Bromodomain-like"/>
    <property type="match status" value="1"/>
</dbReference>
<dbReference type="InterPro" id="IPR017907">
    <property type="entry name" value="Znf_RING_CS"/>
</dbReference>
<keyword evidence="7" id="KW-0539">Nucleus</keyword>
<keyword evidence="6 9" id="KW-0103">Bromodomain</keyword>
<feature type="compositionally biased region" description="Polar residues" evidence="10">
    <location>
        <begin position="51"/>
        <end position="78"/>
    </location>
</feature>
<evidence type="ECO:0000256" key="1">
    <source>
        <dbReference type="ARBA" id="ARBA00004123"/>
    </source>
</evidence>
<dbReference type="InterPro" id="IPR001841">
    <property type="entry name" value="Znf_RING"/>
</dbReference>
<evidence type="ECO:0000256" key="8">
    <source>
        <dbReference type="PROSITE-ProRule" id="PRU00024"/>
    </source>
</evidence>
<dbReference type="InterPro" id="IPR011011">
    <property type="entry name" value="Znf_FYVE_PHD"/>
</dbReference>
<dbReference type="Gene3D" id="3.30.40.10">
    <property type="entry name" value="Zinc/RING finger domain, C3HC4 (zinc finger)"/>
    <property type="match status" value="1"/>
</dbReference>
<dbReference type="PROSITE" id="PS50089">
    <property type="entry name" value="ZF_RING_2"/>
    <property type="match status" value="1"/>
</dbReference>
<feature type="region of interest" description="Disordered" evidence="10">
    <location>
        <begin position="582"/>
        <end position="635"/>
    </location>
</feature>
<dbReference type="GO" id="GO:0008270">
    <property type="term" value="F:zinc ion binding"/>
    <property type="evidence" value="ECO:0007669"/>
    <property type="project" value="UniProtKB-KW"/>
</dbReference>
<dbReference type="Pfam" id="PF22586">
    <property type="entry name" value="ANCHR-like_BBOX"/>
    <property type="match status" value="1"/>
</dbReference>
<dbReference type="SMART" id="SM00184">
    <property type="entry name" value="RING"/>
    <property type="match status" value="1"/>
</dbReference>
<feature type="region of interest" description="Disordered" evidence="10">
    <location>
        <begin position="1"/>
        <end position="20"/>
    </location>
</feature>
<evidence type="ECO:0000256" key="2">
    <source>
        <dbReference type="ARBA" id="ARBA00022723"/>
    </source>
</evidence>
<dbReference type="PROSITE" id="PS50016">
    <property type="entry name" value="ZF_PHD_2"/>
    <property type="match status" value="1"/>
</dbReference>
<feature type="compositionally biased region" description="Basic and acidic residues" evidence="10">
    <location>
        <begin position="928"/>
        <end position="938"/>
    </location>
</feature>
<feature type="compositionally biased region" description="Polar residues" evidence="10">
    <location>
        <begin position="605"/>
        <end position="618"/>
    </location>
</feature>
<dbReference type="PANTHER" id="PTHR45915">
    <property type="entry name" value="TRANSCRIPTION INTERMEDIARY FACTOR"/>
    <property type="match status" value="1"/>
</dbReference>
<evidence type="ECO:0000259" key="12">
    <source>
        <dbReference type="PROSITE" id="PS50016"/>
    </source>
</evidence>
<evidence type="ECO:0000256" key="4">
    <source>
        <dbReference type="ARBA" id="ARBA00022833"/>
    </source>
</evidence>
<proteinExistence type="evidence at transcript level"/>
<evidence type="ECO:0000256" key="5">
    <source>
        <dbReference type="ARBA" id="ARBA00023054"/>
    </source>
</evidence>
<dbReference type="GO" id="GO:0000785">
    <property type="term" value="C:chromatin"/>
    <property type="evidence" value="ECO:0007669"/>
    <property type="project" value="TreeGrafter"/>
</dbReference>
<feature type="region of interest" description="Disordered" evidence="10">
    <location>
        <begin position="530"/>
        <end position="555"/>
    </location>
</feature>
<name>A0A6F9DVS8_9ASCI</name>
<dbReference type="SUPFAM" id="SSF57850">
    <property type="entry name" value="RING/U-box"/>
    <property type="match status" value="1"/>
</dbReference>
<evidence type="ECO:0000256" key="7">
    <source>
        <dbReference type="ARBA" id="ARBA00023242"/>
    </source>
</evidence>
<keyword evidence="5" id="KW-0175">Coiled coil</keyword>
<feature type="compositionally biased region" description="Basic and acidic residues" evidence="10">
    <location>
        <begin position="619"/>
        <end position="629"/>
    </location>
</feature>
<evidence type="ECO:0000256" key="3">
    <source>
        <dbReference type="ARBA" id="ARBA00022771"/>
    </source>
</evidence>
<dbReference type="InterPro" id="IPR013083">
    <property type="entry name" value="Znf_RING/FYVE/PHD"/>
</dbReference>
<protein>
    <submittedName>
        <fullName evidence="15">ZF(Bbox/RING/PHD)-1 zinc finger protein</fullName>
    </submittedName>
</protein>
<feature type="compositionally biased region" description="Polar residues" evidence="10">
    <location>
        <begin position="86"/>
        <end position="98"/>
    </location>
</feature>
<dbReference type="InterPro" id="IPR019787">
    <property type="entry name" value="Znf_PHD-finger"/>
</dbReference>
<dbReference type="Pfam" id="PF00439">
    <property type="entry name" value="Bromodomain"/>
    <property type="match status" value="1"/>
</dbReference>
<accession>A0A6F9DVS8</accession>
<dbReference type="AlphaFoldDB" id="A0A6F9DVS8"/>
<evidence type="ECO:0000259" key="13">
    <source>
        <dbReference type="PROSITE" id="PS50089"/>
    </source>
</evidence>
<dbReference type="PANTHER" id="PTHR45915:SF6">
    <property type="entry name" value="E3 UBIQUITIN-PROTEIN LIGASE TRIM33"/>
    <property type="match status" value="1"/>
</dbReference>
<sequence length="950" mass="107596">MDETMKRPSDGENLQPAKVFRSCENTEITILLEHSPSSNTTTDDQSSNNSKMNSVPTLNKTPTPETPNSVNDDNSASGSVAAVDSMSLSSEDASTTTGEQDRTESNTVSHVCTLCEQPFMDKNPLLLGCLHVFCTKCILKQEHISYQKELDGLHQKGLRNDVEPPIPEDALENLQKIKVYQRNVCGELLLKCPCCQCISNLDNVIDNLFTYQQNNKTSASEENIVPKVKKLCTSCDENYQAVRFCSTCEDFLCEECMTAHKRVKLTKDHVLDPVDEDMLSEGHFANSTQPVCCKMHPGEVIKLCCETCNVLTCRDCQLEKHQEHKYKFIEEAAAVERTNLELIQEELKIKTDSIGSLKQDISKNLKSIEECQKAVLRQVLMYHYELHQLITQKSQTFLNEIKTVSEQRVKVLETQMTIAKRMENSVNHCIKFIAVARQKQNEFALLQSRKMVSCNVKKIKEFATSLEKEIVETSPAIMDVVFFPDDTVKETLENCLGQLFWTAIEKKPVEPEIQPSTAMPNKMVDLETTTNCTTTPDKDKTINTPIIPNTNGTPSSAFEGGAGLFTNSGIFEKMQKLYPTRHQHFQEASAQSSTPTTTTPVATNCVDQSPSMELNSTASEHDNTQKSDDLQPPDLLDLTDVERNEYDDTNNMMDTSKITDMVFDLAKHLDENFSDSPTTTQDSPGVIITKPHDEEIKCDPNEDWCAVCKNGGKLLCCDSCPKVYHLHCHIPAMDSEPKGFWQCSMCRDPLTHYNYGFTGIPNGLQGEEQHLCEQMLLHLLCQPESLHFQEPVSASVPKYYKVIKKPIDLKKIRQRLDQSNSAHYGNVEALIKDMQLLFTNCYVFNGENSQLGKQARSLQKTFFERILLYFPNMKPYLSELVIKQKATLEEALENAPSDDDTPSNEEFKRLYEQDELWQPGSDEENSDIDIRNRRHMSEVPKTMKQNPFIR</sequence>
<keyword evidence="2" id="KW-0479">Metal-binding</keyword>
<dbReference type="PROSITE" id="PS00518">
    <property type="entry name" value="ZF_RING_1"/>
    <property type="match status" value="1"/>
</dbReference>
<feature type="compositionally biased region" description="Basic and acidic residues" evidence="10">
    <location>
        <begin position="1"/>
        <end position="10"/>
    </location>
</feature>
<feature type="compositionally biased region" description="Low complexity" evidence="10">
    <location>
        <begin position="35"/>
        <end position="50"/>
    </location>
</feature>
<dbReference type="InterPro" id="IPR019786">
    <property type="entry name" value="Zinc_finger_PHD-type_CS"/>
</dbReference>
<comment type="subcellular location">
    <subcellularLocation>
        <location evidence="1">Nucleus</location>
    </subcellularLocation>
</comment>
<feature type="domain" description="PHD-type" evidence="12">
    <location>
        <begin position="702"/>
        <end position="749"/>
    </location>
</feature>
<keyword evidence="3 8" id="KW-0863">Zinc-finger</keyword>
<dbReference type="InterPro" id="IPR000315">
    <property type="entry name" value="Znf_B-box"/>
</dbReference>
<evidence type="ECO:0000259" key="14">
    <source>
        <dbReference type="PROSITE" id="PS50119"/>
    </source>
</evidence>
<reference evidence="15" key="1">
    <citation type="submission" date="2020-04" db="EMBL/GenBank/DDBJ databases">
        <authorList>
            <person name="Neveu A P."/>
        </authorList>
    </citation>
    <scope>NUCLEOTIDE SEQUENCE</scope>
    <source>
        <tissue evidence="15">Whole embryo</tissue>
    </source>
</reference>
<dbReference type="SUPFAM" id="SSF47370">
    <property type="entry name" value="Bromodomain"/>
    <property type="match status" value="1"/>
</dbReference>
<gene>
    <name evidence="15" type="primary">Trim33</name>
</gene>